<dbReference type="RefSeq" id="WP_215923512.1">
    <property type="nucleotide sequence ID" value="NZ_JAHKNI010000021.1"/>
</dbReference>
<organism evidence="1 2">
    <name type="scientific">Nocardia albiluteola</name>
    <dbReference type="NCBI Taxonomy" id="2842303"/>
    <lineage>
        <taxon>Bacteria</taxon>
        <taxon>Bacillati</taxon>
        <taxon>Actinomycetota</taxon>
        <taxon>Actinomycetes</taxon>
        <taxon>Mycobacteriales</taxon>
        <taxon>Nocardiaceae</taxon>
        <taxon>Nocardia</taxon>
    </lineage>
</organism>
<protein>
    <recommendedName>
        <fullName evidence="3">Glycosyltransferase</fullName>
    </recommendedName>
</protein>
<dbReference type="Proteomes" id="UP000733379">
    <property type="component" value="Unassembled WGS sequence"/>
</dbReference>
<gene>
    <name evidence="1" type="ORF">KO481_38670</name>
</gene>
<reference evidence="1 2" key="1">
    <citation type="submission" date="2021-06" db="EMBL/GenBank/DDBJ databases">
        <title>Actinomycetes sequencing.</title>
        <authorList>
            <person name="Shan Q."/>
        </authorList>
    </citation>
    <scope>NUCLEOTIDE SEQUENCE [LARGE SCALE GENOMIC DNA]</scope>
    <source>
        <strain evidence="1 2">NEAU-G5</strain>
    </source>
</reference>
<accession>A0ABS6BDD2</accession>
<sequence>MDPSRCIVLVPIGGYLEPECARGLGQLEARGYHVRAVPRYAAIDQGRSQMATDALLDGYDALMWIDSDVGFDADAVDMLREHDEPVVCGIYPRKGRRELACNLLPGTPKVIFGEGGGLMEIRYAAMGFCYTQRKVYDTMIVHEQLPICNKQFDRITVPYFLPLLQPDGPDDHWYMNAEYSFCERARRSGFKVMADTRIRLGHIGRHSYYWEEAGTDKHRYATYEFNIT</sequence>
<keyword evidence="2" id="KW-1185">Reference proteome</keyword>
<name>A0ABS6BDD2_9NOCA</name>
<dbReference type="SUPFAM" id="SSF53448">
    <property type="entry name" value="Nucleotide-diphospho-sugar transferases"/>
    <property type="match status" value="1"/>
</dbReference>
<evidence type="ECO:0008006" key="3">
    <source>
        <dbReference type="Google" id="ProtNLM"/>
    </source>
</evidence>
<comment type="caution">
    <text evidence="1">The sequence shown here is derived from an EMBL/GenBank/DDBJ whole genome shotgun (WGS) entry which is preliminary data.</text>
</comment>
<evidence type="ECO:0000313" key="1">
    <source>
        <dbReference type="EMBL" id="MBU3067435.1"/>
    </source>
</evidence>
<dbReference type="EMBL" id="JAHKNI010000021">
    <property type="protein sequence ID" value="MBU3067435.1"/>
    <property type="molecule type" value="Genomic_DNA"/>
</dbReference>
<dbReference type="InterPro" id="IPR029044">
    <property type="entry name" value="Nucleotide-diphossugar_trans"/>
</dbReference>
<evidence type="ECO:0000313" key="2">
    <source>
        <dbReference type="Proteomes" id="UP000733379"/>
    </source>
</evidence>
<proteinExistence type="predicted"/>